<accession>A0A6V7NIU1</accession>
<organism evidence="2">
    <name type="scientific">Ananas comosus var. bracteatus</name>
    <name type="common">red pineapple</name>
    <dbReference type="NCBI Taxonomy" id="296719"/>
    <lineage>
        <taxon>Eukaryota</taxon>
        <taxon>Viridiplantae</taxon>
        <taxon>Streptophyta</taxon>
        <taxon>Embryophyta</taxon>
        <taxon>Tracheophyta</taxon>
        <taxon>Spermatophyta</taxon>
        <taxon>Magnoliopsida</taxon>
        <taxon>Liliopsida</taxon>
        <taxon>Poales</taxon>
        <taxon>Bromeliaceae</taxon>
        <taxon>Bromelioideae</taxon>
        <taxon>Ananas</taxon>
    </lineage>
</organism>
<feature type="region of interest" description="Disordered" evidence="1">
    <location>
        <begin position="47"/>
        <end position="68"/>
    </location>
</feature>
<sequence>MDAVSTLPLQNTQSFDFFYPRLVVVVAFFFSLPPPPHRFDNLEEETRAMDDPRRSQLHLGDHRPRPLRPRRCQPHLPQLFLRCPRSLSVALLPLPANSNATVIGLVASLPYDVSIFAVDALLVPYGFGLTVFEIAPPLASTSRGCLSRGGRRRRTRKRRGKRRMKKNRVRNGINFI</sequence>
<proteinExistence type="predicted"/>
<feature type="region of interest" description="Disordered" evidence="1">
    <location>
        <begin position="143"/>
        <end position="164"/>
    </location>
</feature>
<reference evidence="2" key="1">
    <citation type="submission" date="2020-07" db="EMBL/GenBank/DDBJ databases">
        <authorList>
            <person name="Lin J."/>
        </authorList>
    </citation>
    <scope>NUCLEOTIDE SEQUENCE</scope>
</reference>
<evidence type="ECO:0000256" key="1">
    <source>
        <dbReference type="SAM" id="MobiDB-lite"/>
    </source>
</evidence>
<name>A0A6V7NIU1_ANACO</name>
<protein>
    <submittedName>
        <fullName evidence="2">Uncharacterized protein</fullName>
    </submittedName>
</protein>
<feature type="compositionally biased region" description="Basic and acidic residues" evidence="1">
    <location>
        <begin position="47"/>
        <end position="64"/>
    </location>
</feature>
<evidence type="ECO:0000313" key="2">
    <source>
        <dbReference type="EMBL" id="CAD1818529.1"/>
    </source>
</evidence>
<dbReference type="EMBL" id="LR862139">
    <property type="protein sequence ID" value="CAD1818529.1"/>
    <property type="molecule type" value="Genomic_DNA"/>
</dbReference>
<dbReference type="AlphaFoldDB" id="A0A6V7NIU1"/>
<feature type="compositionally biased region" description="Basic residues" evidence="1">
    <location>
        <begin position="149"/>
        <end position="164"/>
    </location>
</feature>
<gene>
    <name evidence="2" type="ORF">CB5_LOCUS1740</name>
</gene>